<proteinExistence type="predicted"/>
<evidence type="ECO:0000313" key="1">
    <source>
        <dbReference type="EMBL" id="SEL43391.1"/>
    </source>
</evidence>
<dbReference type="Proteomes" id="UP000198916">
    <property type="component" value="Unassembled WGS sequence"/>
</dbReference>
<name>A0A1H7Q5F5_9SPHI</name>
<organism evidence="1 2">
    <name type="scientific">Parapedobacter koreensis</name>
    <dbReference type="NCBI Taxonomy" id="332977"/>
    <lineage>
        <taxon>Bacteria</taxon>
        <taxon>Pseudomonadati</taxon>
        <taxon>Bacteroidota</taxon>
        <taxon>Sphingobacteriia</taxon>
        <taxon>Sphingobacteriales</taxon>
        <taxon>Sphingobacteriaceae</taxon>
        <taxon>Parapedobacter</taxon>
    </lineage>
</organism>
<reference evidence="2" key="1">
    <citation type="submission" date="2016-10" db="EMBL/GenBank/DDBJ databases">
        <authorList>
            <person name="Varghese N."/>
            <person name="Submissions S."/>
        </authorList>
    </citation>
    <scope>NUCLEOTIDE SEQUENCE [LARGE SCALE GENOMIC DNA]</scope>
    <source>
        <strain evidence="2">Jip14</strain>
    </source>
</reference>
<dbReference type="EMBL" id="FNZR01000005">
    <property type="protein sequence ID" value="SEL43391.1"/>
    <property type="molecule type" value="Genomic_DNA"/>
</dbReference>
<sequence>MTKTTGHSDKLNTKLLISLLNQHVDKIDFYLQLIPYSTQNGAYRPRSIVDKSGFKGGKLVNKINHFSLTPILFVLTLVNIKYGVL</sequence>
<accession>A0A1H7Q5F5</accession>
<dbReference type="AlphaFoldDB" id="A0A1H7Q5F5"/>
<evidence type="ECO:0000313" key="2">
    <source>
        <dbReference type="Proteomes" id="UP000198916"/>
    </source>
</evidence>
<protein>
    <submittedName>
        <fullName evidence="1">Uncharacterized protein</fullName>
    </submittedName>
</protein>
<keyword evidence="2" id="KW-1185">Reference proteome</keyword>
<gene>
    <name evidence="1" type="ORF">SAMN05421740_105197</name>
</gene>